<protein>
    <recommendedName>
        <fullName evidence="8">tRNA(Ile)-lysidine synthase</fullName>
        <ecNumber evidence="8">6.3.4.19</ecNumber>
    </recommendedName>
    <alternativeName>
        <fullName evidence="8">tRNA(Ile)-2-lysyl-cytidine synthase</fullName>
    </alternativeName>
    <alternativeName>
        <fullName evidence="8">tRNA(Ile)-lysidine synthetase</fullName>
    </alternativeName>
</protein>
<dbReference type="InterPro" id="IPR012094">
    <property type="entry name" value="tRNA_Ile_lys_synt"/>
</dbReference>
<dbReference type="PANTHER" id="PTHR43033">
    <property type="entry name" value="TRNA(ILE)-LYSIDINE SYNTHASE-RELATED"/>
    <property type="match status" value="1"/>
</dbReference>
<reference evidence="11" key="1">
    <citation type="submission" date="2020-10" db="EMBL/GenBank/DDBJ databases">
        <authorList>
            <person name="Gilroy R."/>
        </authorList>
    </citation>
    <scope>NUCLEOTIDE SEQUENCE</scope>
    <source>
        <strain evidence="11">CHK199-13235</strain>
    </source>
</reference>
<evidence type="ECO:0000256" key="7">
    <source>
        <dbReference type="ARBA" id="ARBA00048539"/>
    </source>
</evidence>
<dbReference type="Pfam" id="PF11734">
    <property type="entry name" value="TilS_C"/>
    <property type="match status" value="1"/>
</dbReference>
<evidence type="ECO:0000313" key="12">
    <source>
        <dbReference type="Proteomes" id="UP000824002"/>
    </source>
</evidence>
<dbReference type="CDD" id="cd01992">
    <property type="entry name" value="TilS_N"/>
    <property type="match status" value="1"/>
</dbReference>
<dbReference type="InterPro" id="IPR012795">
    <property type="entry name" value="tRNA_Ile_lys_synt_N"/>
</dbReference>
<dbReference type="InterPro" id="IPR014729">
    <property type="entry name" value="Rossmann-like_a/b/a_fold"/>
</dbReference>
<evidence type="ECO:0000256" key="1">
    <source>
        <dbReference type="ARBA" id="ARBA00004496"/>
    </source>
</evidence>
<comment type="function">
    <text evidence="8">Ligates lysine onto the cytidine present at position 34 of the AUA codon-specific tRNA(Ile) that contains the anticodon CAU, in an ATP-dependent manner. Cytidine is converted to lysidine, thus changing the amino acid specificity of the tRNA from methionine to isoleucine.</text>
</comment>
<dbReference type="SUPFAM" id="SSF82829">
    <property type="entry name" value="MesJ substrate recognition domain-like"/>
    <property type="match status" value="1"/>
</dbReference>
<feature type="domain" description="Lysidine-tRNA(Ile) synthetase C-terminal" evidence="10">
    <location>
        <begin position="379"/>
        <end position="438"/>
    </location>
</feature>
<feature type="domain" description="tRNA(Ile)-lysidine/2-thiocytidine synthase N-terminal" evidence="9">
    <location>
        <begin position="23"/>
        <end position="197"/>
    </location>
</feature>
<organism evidence="11 12">
    <name type="scientific">Candidatus Merdivicinus excrementipullorum</name>
    <dbReference type="NCBI Taxonomy" id="2840867"/>
    <lineage>
        <taxon>Bacteria</taxon>
        <taxon>Bacillati</taxon>
        <taxon>Bacillota</taxon>
        <taxon>Clostridia</taxon>
        <taxon>Eubacteriales</taxon>
        <taxon>Oscillospiraceae</taxon>
        <taxon>Oscillospiraceae incertae sedis</taxon>
        <taxon>Candidatus Merdivicinus</taxon>
    </lineage>
</organism>
<comment type="subcellular location">
    <subcellularLocation>
        <location evidence="1 8">Cytoplasm</location>
    </subcellularLocation>
</comment>
<evidence type="ECO:0000259" key="10">
    <source>
        <dbReference type="Pfam" id="PF11734"/>
    </source>
</evidence>
<dbReference type="SUPFAM" id="SSF52402">
    <property type="entry name" value="Adenine nucleotide alpha hydrolases-like"/>
    <property type="match status" value="1"/>
</dbReference>
<dbReference type="NCBIfam" id="TIGR02432">
    <property type="entry name" value="lysidine_TilS_N"/>
    <property type="match status" value="1"/>
</dbReference>
<comment type="domain">
    <text evidence="8">The N-terminal region contains the highly conserved SGGXDS motif, predicted to be a P-loop motif involved in ATP binding.</text>
</comment>
<evidence type="ECO:0000313" key="11">
    <source>
        <dbReference type="EMBL" id="HIS75654.1"/>
    </source>
</evidence>
<feature type="binding site" evidence="8">
    <location>
        <begin position="29"/>
        <end position="34"/>
    </location>
    <ligand>
        <name>ATP</name>
        <dbReference type="ChEBI" id="CHEBI:30616"/>
    </ligand>
</feature>
<dbReference type="Gene3D" id="1.20.59.20">
    <property type="match status" value="1"/>
</dbReference>
<keyword evidence="2 8" id="KW-0963">Cytoplasm</keyword>
<proteinExistence type="inferred from homology"/>
<evidence type="ECO:0000256" key="4">
    <source>
        <dbReference type="ARBA" id="ARBA00022694"/>
    </source>
</evidence>
<keyword evidence="3 8" id="KW-0436">Ligase</keyword>
<evidence type="ECO:0000256" key="6">
    <source>
        <dbReference type="ARBA" id="ARBA00022840"/>
    </source>
</evidence>
<dbReference type="Pfam" id="PF01171">
    <property type="entry name" value="ATP_bind_3"/>
    <property type="match status" value="1"/>
</dbReference>
<dbReference type="EC" id="6.3.4.19" evidence="8"/>
<dbReference type="EMBL" id="DVJP01000020">
    <property type="protein sequence ID" value="HIS75654.1"/>
    <property type="molecule type" value="Genomic_DNA"/>
</dbReference>
<reference evidence="11" key="2">
    <citation type="journal article" date="2021" name="PeerJ">
        <title>Extensive microbial diversity within the chicken gut microbiome revealed by metagenomics and culture.</title>
        <authorList>
            <person name="Gilroy R."/>
            <person name="Ravi A."/>
            <person name="Getino M."/>
            <person name="Pursley I."/>
            <person name="Horton D.L."/>
            <person name="Alikhan N.F."/>
            <person name="Baker D."/>
            <person name="Gharbi K."/>
            <person name="Hall N."/>
            <person name="Watson M."/>
            <person name="Adriaenssens E.M."/>
            <person name="Foster-Nyarko E."/>
            <person name="Jarju S."/>
            <person name="Secka A."/>
            <person name="Antonio M."/>
            <person name="Oren A."/>
            <person name="Chaudhuri R.R."/>
            <person name="La Ragione R."/>
            <person name="Hildebrand F."/>
            <person name="Pallen M.J."/>
        </authorList>
    </citation>
    <scope>NUCLEOTIDE SEQUENCE</scope>
    <source>
        <strain evidence="11">CHK199-13235</strain>
    </source>
</reference>
<evidence type="ECO:0000256" key="3">
    <source>
        <dbReference type="ARBA" id="ARBA00022598"/>
    </source>
</evidence>
<evidence type="ECO:0000256" key="5">
    <source>
        <dbReference type="ARBA" id="ARBA00022741"/>
    </source>
</evidence>
<evidence type="ECO:0000256" key="2">
    <source>
        <dbReference type="ARBA" id="ARBA00022490"/>
    </source>
</evidence>
<dbReference type="PANTHER" id="PTHR43033:SF1">
    <property type="entry name" value="TRNA(ILE)-LYSIDINE SYNTHASE-RELATED"/>
    <property type="match status" value="1"/>
</dbReference>
<accession>A0A9D1JYK5</accession>
<evidence type="ECO:0000256" key="8">
    <source>
        <dbReference type="HAMAP-Rule" id="MF_01161"/>
    </source>
</evidence>
<dbReference type="InterPro" id="IPR012796">
    <property type="entry name" value="Lysidine-tRNA-synth_C"/>
</dbReference>
<dbReference type="Proteomes" id="UP000824002">
    <property type="component" value="Unassembled WGS sequence"/>
</dbReference>
<dbReference type="HAMAP" id="MF_01161">
    <property type="entry name" value="tRNA_Ile_lys_synt"/>
    <property type="match status" value="1"/>
</dbReference>
<keyword evidence="5 8" id="KW-0547">Nucleotide-binding</keyword>
<dbReference type="SUPFAM" id="SSF56037">
    <property type="entry name" value="PheT/TilS domain"/>
    <property type="match status" value="1"/>
</dbReference>
<comment type="catalytic activity">
    <reaction evidence="7 8">
        <text>cytidine(34) in tRNA(Ile2) + L-lysine + ATP = lysidine(34) in tRNA(Ile2) + AMP + diphosphate + H(+)</text>
        <dbReference type="Rhea" id="RHEA:43744"/>
        <dbReference type="Rhea" id="RHEA-COMP:10625"/>
        <dbReference type="Rhea" id="RHEA-COMP:10670"/>
        <dbReference type="ChEBI" id="CHEBI:15378"/>
        <dbReference type="ChEBI" id="CHEBI:30616"/>
        <dbReference type="ChEBI" id="CHEBI:32551"/>
        <dbReference type="ChEBI" id="CHEBI:33019"/>
        <dbReference type="ChEBI" id="CHEBI:82748"/>
        <dbReference type="ChEBI" id="CHEBI:83665"/>
        <dbReference type="ChEBI" id="CHEBI:456215"/>
        <dbReference type="EC" id="6.3.4.19"/>
    </reaction>
</comment>
<sequence>MSNRRLKGRLEEKFRLDLAAGKQIVAGVSGGADSMAMLHFLWKNQINVTAAHLNHCLRGAESDGDEELVRNFCRERGIPFVCRRADIARISKERGLGEEACGREERYAFFAELAGEDGVIATAHTLSDQLETMLFRLARGSGPDGLSGISESRGNIIRPLLCCTREDVEDYCRREQIPFAEDSTNRDPRYARNRIRLEAVPALKRVNPGVEAHAGRLALSLARDRDYLEGEAGRLLQSAKISGGLLAEPLREAHPALLSRALAQYLAENGVQADSFLLEDGERLLKGEISRLNLPGEKWLSLHRGILSVRQNLPEAPFFWEFFLPPKPAKSALIGELAFPNEEPAVLWCVPAAEFEKNKKIYKNDLIFSLDYDTIIGNLQIRRRLPGDRLCLPGRTASRLLKKVYSEAALPAGLRRDAVIAADSLGPVWAEYYGSSSRNTAGAATARLLILLRKTRKENDSPC</sequence>
<evidence type="ECO:0000259" key="9">
    <source>
        <dbReference type="Pfam" id="PF01171"/>
    </source>
</evidence>
<dbReference type="NCBIfam" id="TIGR02433">
    <property type="entry name" value="lysidine_TilS_C"/>
    <property type="match status" value="1"/>
</dbReference>
<keyword evidence="4 8" id="KW-0819">tRNA processing</keyword>
<dbReference type="GO" id="GO:0005737">
    <property type="term" value="C:cytoplasm"/>
    <property type="evidence" value="ECO:0007669"/>
    <property type="project" value="UniProtKB-SubCell"/>
</dbReference>
<gene>
    <name evidence="8 11" type="primary">tilS</name>
    <name evidence="11" type="ORF">IAB51_02485</name>
</gene>
<dbReference type="GO" id="GO:0032267">
    <property type="term" value="F:tRNA(Ile)-lysidine synthase activity"/>
    <property type="evidence" value="ECO:0007669"/>
    <property type="project" value="UniProtKB-EC"/>
</dbReference>
<dbReference type="GO" id="GO:0005524">
    <property type="term" value="F:ATP binding"/>
    <property type="evidence" value="ECO:0007669"/>
    <property type="project" value="UniProtKB-UniRule"/>
</dbReference>
<comment type="similarity">
    <text evidence="8">Belongs to the tRNA(Ile)-lysidine synthase family.</text>
</comment>
<dbReference type="GO" id="GO:0006400">
    <property type="term" value="P:tRNA modification"/>
    <property type="evidence" value="ECO:0007669"/>
    <property type="project" value="UniProtKB-UniRule"/>
</dbReference>
<dbReference type="InterPro" id="IPR011063">
    <property type="entry name" value="TilS/TtcA_N"/>
</dbReference>
<dbReference type="AlphaFoldDB" id="A0A9D1JYK5"/>
<keyword evidence="6 8" id="KW-0067">ATP-binding</keyword>
<name>A0A9D1JYK5_9FIRM</name>
<dbReference type="Gene3D" id="3.40.50.620">
    <property type="entry name" value="HUPs"/>
    <property type="match status" value="1"/>
</dbReference>
<comment type="caution">
    <text evidence="11">The sequence shown here is derived from an EMBL/GenBank/DDBJ whole genome shotgun (WGS) entry which is preliminary data.</text>
</comment>